<sequence length="228" mass="25117">MGNVPSVPANYDVAVQNINLTFVNSVFVEPATFFQHENGSVTETINPDPQPFNKIALASPNTTLPPMRLRNEQDGTAMELKPTENMPNAAYNADNAFKLNLRFYIVYSNLNYIGNSTFYPFQIATSDNRCLLGSAVEGNRIIDQKRATDGACPPAPSQDHMVQVNFNTTDQIDKNEFLSSLWIATSARPLTHHLTPLVDLLLCAILNGKPYKDDGGYSLLPLARPIAS</sequence>
<gene>
    <name evidence="1" type="ORF">BJ684DRAFT_16651</name>
</gene>
<organism evidence="1 2">
    <name type="scientific">Piptocephalis cylindrospora</name>
    <dbReference type="NCBI Taxonomy" id="1907219"/>
    <lineage>
        <taxon>Eukaryota</taxon>
        <taxon>Fungi</taxon>
        <taxon>Fungi incertae sedis</taxon>
        <taxon>Zoopagomycota</taxon>
        <taxon>Zoopagomycotina</taxon>
        <taxon>Zoopagomycetes</taxon>
        <taxon>Zoopagales</taxon>
        <taxon>Piptocephalidaceae</taxon>
        <taxon>Piptocephalis</taxon>
    </lineage>
</organism>
<dbReference type="Proteomes" id="UP000267251">
    <property type="component" value="Unassembled WGS sequence"/>
</dbReference>
<dbReference type="AlphaFoldDB" id="A0A4P9Y256"/>
<evidence type="ECO:0000313" key="2">
    <source>
        <dbReference type="Proteomes" id="UP000267251"/>
    </source>
</evidence>
<keyword evidence="2" id="KW-1185">Reference proteome</keyword>
<proteinExistence type="predicted"/>
<reference evidence="2" key="1">
    <citation type="journal article" date="2018" name="Nat. Microbiol.">
        <title>Leveraging single-cell genomics to expand the fungal tree of life.</title>
        <authorList>
            <person name="Ahrendt S.R."/>
            <person name="Quandt C.A."/>
            <person name="Ciobanu D."/>
            <person name="Clum A."/>
            <person name="Salamov A."/>
            <person name="Andreopoulos B."/>
            <person name="Cheng J.F."/>
            <person name="Woyke T."/>
            <person name="Pelin A."/>
            <person name="Henrissat B."/>
            <person name="Reynolds N.K."/>
            <person name="Benny G.L."/>
            <person name="Smith M.E."/>
            <person name="James T.Y."/>
            <person name="Grigoriev I.V."/>
        </authorList>
    </citation>
    <scope>NUCLEOTIDE SEQUENCE [LARGE SCALE GENOMIC DNA]</scope>
</reference>
<name>A0A4P9Y256_9FUNG</name>
<dbReference type="EMBL" id="KZ988167">
    <property type="protein sequence ID" value="RKP12907.1"/>
    <property type="molecule type" value="Genomic_DNA"/>
</dbReference>
<accession>A0A4P9Y256</accession>
<evidence type="ECO:0000313" key="1">
    <source>
        <dbReference type="EMBL" id="RKP12907.1"/>
    </source>
</evidence>
<protein>
    <submittedName>
        <fullName evidence="1">Uncharacterized protein</fullName>
    </submittedName>
</protein>